<evidence type="ECO:0000313" key="2">
    <source>
        <dbReference type="Proteomes" id="UP000177791"/>
    </source>
</evidence>
<accession>A0A1G1T3A5</accession>
<protein>
    <recommendedName>
        <fullName evidence="3">Lipocalin-like domain-containing protein</fullName>
    </recommendedName>
</protein>
<evidence type="ECO:0000313" key="1">
    <source>
        <dbReference type="EMBL" id="OGX85369.1"/>
    </source>
</evidence>
<dbReference type="EMBL" id="MDZC01000059">
    <property type="protein sequence ID" value="OGX85369.1"/>
    <property type="molecule type" value="Genomic_DNA"/>
</dbReference>
<gene>
    <name evidence="1" type="ORF">BEN48_14475</name>
</gene>
<evidence type="ECO:0008006" key="3">
    <source>
        <dbReference type="Google" id="ProtNLM"/>
    </source>
</evidence>
<reference evidence="1 2" key="1">
    <citation type="submission" date="2016-08" db="EMBL/GenBank/DDBJ databases">
        <title>Hymenobacter coccineus sp. nov., Hymenobacter lapidarius sp. nov. and Hymenobacter glacialis sp. nov., isolated from Antarctic soil.</title>
        <authorList>
            <person name="Sedlacek I."/>
            <person name="Kralova S."/>
            <person name="Kyrova K."/>
            <person name="Maslanova I."/>
            <person name="Stankova E."/>
            <person name="Vrbovska V."/>
            <person name="Nemec M."/>
            <person name="Bartak M."/>
            <person name="Svec P."/>
            <person name="Busse H.-J."/>
            <person name="Pantucek R."/>
        </authorList>
    </citation>
    <scope>NUCLEOTIDE SEQUENCE [LARGE SCALE GENOMIC DNA]</scope>
    <source>
        <strain evidence="1 2">CCM 8648</strain>
    </source>
</reference>
<dbReference type="OrthoDB" id="797442at2"/>
<sequence>MRTTVLVLSGALILTGCDKTEPAPPTLVGIWNLESIRYQLAASHGHPATDDTYVAKPGESPQEFTADGRVWFQRPLATGSFRPYRFDGSTIVVALGPYDVRWTVSELSTHRLVYQEVEVGSAGQFTQTFTYRR</sequence>
<dbReference type="Proteomes" id="UP000177791">
    <property type="component" value="Unassembled WGS sequence"/>
</dbReference>
<keyword evidence="2" id="KW-1185">Reference proteome</keyword>
<name>A0A1G1T3A5_9BACT</name>
<dbReference type="RefSeq" id="WP_070734280.1">
    <property type="nucleotide sequence ID" value="NZ_MDZC01000059.1"/>
</dbReference>
<dbReference type="PROSITE" id="PS51257">
    <property type="entry name" value="PROKAR_LIPOPROTEIN"/>
    <property type="match status" value="1"/>
</dbReference>
<dbReference type="AlphaFoldDB" id="A0A1G1T3A5"/>
<proteinExistence type="predicted"/>
<comment type="caution">
    <text evidence="1">The sequence shown here is derived from an EMBL/GenBank/DDBJ whole genome shotgun (WGS) entry which is preliminary data.</text>
</comment>
<organism evidence="1 2">
    <name type="scientific">Hymenobacter glacialis</name>
    <dbReference type="NCBI Taxonomy" id="1908236"/>
    <lineage>
        <taxon>Bacteria</taxon>
        <taxon>Pseudomonadati</taxon>
        <taxon>Bacteroidota</taxon>
        <taxon>Cytophagia</taxon>
        <taxon>Cytophagales</taxon>
        <taxon>Hymenobacteraceae</taxon>
        <taxon>Hymenobacter</taxon>
    </lineage>
</organism>